<feature type="compositionally biased region" description="Basic and acidic residues" evidence="1">
    <location>
        <begin position="194"/>
        <end position="217"/>
    </location>
</feature>
<dbReference type="HOGENOM" id="CLU_038073_1_0_1"/>
<feature type="region of interest" description="Disordered" evidence="1">
    <location>
        <begin position="322"/>
        <end position="378"/>
    </location>
</feature>
<dbReference type="STRING" id="1287681.M7TH55"/>
<dbReference type="Proteomes" id="UP000012174">
    <property type="component" value="Unassembled WGS sequence"/>
</dbReference>
<dbReference type="AlphaFoldDB" id="M7TH55"/>
<feature type="compositionally biased region" description="Low complexity" evidence="1">
    <location>
        <begin position="274"/>
        <end position="294"/>
    </location>
</feature>
<evidence type="ECO:0000313" key="2">
    <source>
        <dbReference type="EMBL" id="EMR66055.1"/>
    </source>
</evidence>
<feature type="compositionally biased region" description="Basic and acidic residues" evidence="1">
    <location>
        <begin position="253"/>
        <end position="263"/>
    </location>
</feature>
<dbReference type="eggNOG" id="ENOG502S8IJ">
    <property type="taxonomic scope" value="Eukaryota"/>
</dbReference>
<sequence>MPSDDILTDDYVAELLAKEASDCSLKYSAMGLDAYKTSKRPANQPKPNTRFLNNIIRDTNHHNRTLLAKENAESQARLRELDEAEKQKQREEDRKVRRMRPGLSDTRKRMLGDIAAHLGGPSKKRKTEAATAATAAEGPVSKSEDWNAFADSHHQHRPGSDRRTDTPQKASDAKVGSSSKELGAESSGAHRNGRASEKSRVSSRRDRDADDSVHPLDDIIGPAPASASEPVGVVRRRGRGANVNRTSGIDSRFAADYDPRLDVTPEPDDDNNDNDVVVNHQPTNSTNTNTNTKNNNEENWDNAVEAFRDRLKWNQQGAERLRSAGFTEDEIRKWEKGGKKDESDVRWNKQGGLREWDKGKVVGDDGRSWCRPRRSGGG</sequence>
<keyword evidence="3" id="KW-1185">Reference proteome</keyword>
<evidence type="ECO:0000313" key="3">
    <source>
        <dbReference type="Proteomes" id="UP000012174"/>
    </source>
</evidence>
<accession>M7TH55</accession>
<dbReference type="OrthoDB" id="2431475at2759"/>
<name>M7TH55_EUTLA</name>
<dbReference type="OMA" id="ETDNHNT"/>
<feature type="compositionally biased region" description="Basic and acidic residues" evidence="1">
    <location>
        <begin position="70"/>
        <end position="95"/>
    </location>
</feature>
<gene>
    <name evidence="2" type="ORF">UCREL1_6969</name>
</gene>
<protein>
    <submittedName>
        <fullName evidence="2">Putative pre-mrna-splicing factor 38b protein</fullName>
    </submittedName>
</protein>
<feature type="compositionally biased region" description="Basic and acidic residues" evidence="1">
    <location>
        <begin position="329"/>
        <end position="368"/>
    </location>
</feature>
<reference evidence="3" key="1">
    <citation type="journal article" date="2013" name="Genome Announc.">
        <title>Draft genome sequence of the grapevine dieback fungus Eutypa lata UCR-EL1.</title>
        <authorList>
            <person name="Blanco-Ulate B."/>
            <person name="Rolshausen P.E."/>
            <person name="Cantu D."/>
        </authorList>
    </citation>
    <scope>NUCLEOTIDE SEQUENCE [LARGE SCALE GENOMIC DNA]</scope>
    <source>
        <strain evidence="3">UCR-EL1</strain>
    </source>
</reference>
<dbReference type="PANTHER" id="PTHR40132">
    <property type="entry name" value="PRE-MRNA-SPLICING FACTOR 38B"/>
    <property type="match status" value="1"/>
</dbReference>
<dbReference type="KEGG" id="ela:UCREL1_6969"/>
<feature type="region of interest" description="Disordered" evidence="1">
    <location>
        <begin position="69"/>
        <end position="300"/>
    </location>
</feature>
<dbReference type="EMBL" id="KB706720">
    <property type="protein sequence ID" value="EMR66055.1"/>
    <property type="molecule type" value="Genomic_DNA"/>
</dbReference>
<organism evidence="2 3">
    <name type="scientific">Eutypa lata (strain UCR-EL1)</name>
    <name type="common">Grapevine dieback disease fungus</name>
    <name type="synonym">Eutypa armeniacae</name>
    <dbReference type="NCBI Taxonomy" id="1287681"/>
    <lineage>
        <taxon>Eukaryota</taxon>
        <taxon>Fungi</taxon>
        <taxon>Dikarya</taxon>
        <taxon>Ascomycota</taxon>
        <taxon>Pezizomycotina</taxon>
        <taxon>Sordariomycetes</taxon>
        <taxon>Xylariomycetidae</taxon>
        <taxon>Xylariales</taxon>
        <taxon>Diatrypaceae</taxon>
        <taxon>Eutypa</taxon>
    </lineage>
</organism>
<evidence type="ECO:0000256" key="1">
    <source>
        <dbReference type="SAM" id="MobiDB-lite"/>
    </source>
</evidence>
<proteinExistence type="predicted"/>
<dbReference type="PANTHER" id="PTHR40132:SF1">
    <property type="entry name" value="PRE-MRNA-SPLICING FACTOR 38B"/>
    <property type="match status" value="1"/>
</dbReference>